<evidence type="ECO:0000256" key="6">
    <source>
        <dbReference type="ARBA" id="ARBA00023065"/>
    </source>
</evidence>
<evidence type="ECO:0000256" key="1">
    <source>
        <dbReference type="ARBA" id="ARBA00004141"/>
    </source>
</evidence>
<keyword evidence="3 9" id="KW-1003">Cell membrane</keyword>
<keyword evidence="7 9" id="KW-0472">Membrane</keyword>
<dbReference type="AlphaFoldDB" id="A0A1I3Y8L6"/>
<gene>
    <name evidence="9" type="primary">mscL</name>
    <name evidence="10" type="ORF">SAMN04488569_102012</name>
</gene>
<evidence type="ECO:0000313" key="11">
    <source>
        <dbReference type="Proteomes" id="UP000199589"/>
    </source>
</evidence>
<keyword evidence="2 9" id="KW-0813">Transport</keyword>
<comment type="subcellular location">
    <subcellularLocation>
        <location evidence="9">Cell membrane</location>
        <topology evidence="9">Multi-pass membrane protein</topology>
    </subcellularLocation>
    <subcellularLocation>
        <location evidence="1">Membrane</location>
        <topology evidence="1">Multi-pass membrane protein</topology>
    </subcellularLocation>
</comment>
<dbReference type="SUPFAM" id="SSF81330">
    <property type="entry name" value="Gated mechanosensitive channel"/>
    <property type="match status" value="1"/>
</dbReference>
<dbReference type="HAMAP" id="MF_00115">
    <property type="entry name" value="MscL"/>
    <property type="match status" value="1"/>
</dbReference>
<reference evidence="11" key="1">
    <citation type="submission" date="2016-10" db="EMBL/GenBank/DDBJ databases">
        <authorList>
            <person name="Varghese N."/>
            <person name="Submissions S."/>
        </authorList>
    </citation>
    <scope>NUCLEOTIDE SEQUENCE [LARGE SCALE GENOMIC DNA]</scope>
    <source>
        <strain evidence="11">DSM 16108</strain>
    </source>
</reference>
<dbReference type="RefSeq" id="WP_177206364.1">
    <property type="nucleotide sequence ID" value="NZ_FOSJ01000020.1"/>
</dbReference>
<evidence type="ECO:0000256" key="9">
    <source>
        <dbReference type="HAMAP-Rule" id="MF_00115"/>
    </source>
</evidence>
<accession>A0A1I3Y8L6</accession>
<dbReference type="PRINTS" id="PR01264">
    <property type="entry name" value="MECHCHANNEL"/>
</dbReference>
<feature type="transmembrane region" description="Helical" evidence="9">
    <location>
        <begin position="21"/>
        <end position="46"/>
    </location>
</feature>
<evidence type="ECO:0000256" key="7">
    <source>
        <dbReference type="ARBA" id="ARBA00023136"/>
    </source>
</evidence>
<feature type="transmembrane region" description="Helical" evidence="9">
    <location>
        <begin position="66"/>
        <end position="87"/>
    </location>
</feature>
<evidence type="ECO:0000256" key="5">
    <source>
        <dbReference type="ARBA" id="ARBA00022989"/>
    </source>
</evidence>
<dbReference type="PANTHER" id="PTHR30266:SF2">
    <property type="entry name" value="LARGE-CONDUCTANCE MECHANOSENSITIVE CHANNEL"/>
    <property type="match status" value="1"/>
</dbReference>
<dbReference type="InterPro" id="IPR037673">
    <property type="entry name" value="MSC/AndL"/>
</dbReference>
<comment type="subunit">
    <text evidence="9">Homopentamer.</text>
</comment>
<evidence type="ECO:0000313" key="10">
    <source>
        <dbReference type="EMBL" id="SFK28112.1"/>
    </source>
</evidence>
<evidence type="ECO:0000256" key="3">
    <source>
        <dbReference type="ARBA" id="ARBA00022475"/>
    </source>
</evidence>
<dbReference type="GO" id="GO:0008381">
    <property type="term" value="F:mechanosensitive monoatomic ion channel activity"/>
    <property type="evidence" value="ECO:0007669"/>
    <property type="project" value="UniProtKB-UniRule"/>
</dbReference>
<dbReference type="GO" id="GO:0005886">
    <property type="term" value="C:plasma membrane"/>
    <property type="evidence" value="ECO:0007669"/>
    <property type="project" value="UniProtKB-SubCell"/>
</dbReference>
<dbReference type="InterPro" id="IPR001185">
    <property type="entry name" value="MS_channel"/>
</dbReference>
<comment type="similarity">
    <text evidence="9">Belongs to the MscL family.</text>
</comment>
<protein>
    <recommendedName>
        <fullName evidence="9">Large-conductance mechanosensitive channel</fullName>
    </recommendedName>
</protein>
<keyword evidence="11" id="KW-1185">Reference proteome</keyword>
<comment type="function">
    <text evidence="9">Channel that opens in response to stretch forces in the membrane lipid bilayer. May participate in the regulation of osmotic pressure changes within the cell.</text>
</comment>
<proteinExistence type="inferred from homology"/>
<evidence type="ECO:0000256" key="4">
    <source>
        <dbReference type="ARBA" id="ARBA00022692"/>
    </source>
</evidence>
<dbReference type="NCBIfam" id="TIGR00220">
    <property type="entry name" value="mscL"/>
    <property type="match status" value="1"/>
</dbReference>
<keyword evidence="5 9" id="KW-1133">Transmembrane helix</keyword>
<evidence type="ECO:0000256" key="2">
    <source>
        <dbReference type="ARBA" id="ARBA00022448"/>
    </source>
</evidence>
<keyword evidence="8 9" id="KW-0407">Ion channel</keyword>
<dbReference type="PANTHER" id="PTHR30266">
    <property type="entry name" value="MECHANOSENSITIVE CHANNEL MSCL"/>
    <property type="match status" value="1"/>
</dbReference>
<organism evidence="10 11">
    <name type="scientific">Marinilactibacillus piezotolerans</name>
    <dbReference type="NCBI Taxonomy" id="258723"/>
    <lineage>
        <taxon>Bacteria</taxon>
        <taxon>Bacillati</taxon>
        <taxon>Bacillota</taxon>
        <taxon>Bacilli</taxon>
        <taxon>Lactobacillales</taxon>
        <taxon>Carnobacteriaceae</taxon>
        <taxon>Marinilactibacillus</taxon>
    </lineage>
</organism>
<dbReference type="EMBL" id="FOSJ01000020">
    <property type="protein sequence ID" value="SFK28112.1"/>
    <property type="molecule type" value="Genomic_DNA"/>
</dbReference>
<dbReference type="Gene3D" id="1.10.1200.120">
    <property type="entry name" value="Large-conductance mechanosensitive channel, MscL, domain 1"/>
    <property type="match status" value="1"/>
</dbReference>
<dbReference type="Proteomes" id="UP000199589">
    <property type="component" value="Unassembled WGS sequence"/>
</dbReference>
<keyword evidence="4 9" id="KW-0812">Transmembrane</keyword>
<keyword evidence="6 9" id="KW-0406">Ion transport</keyword>
<sequence length="128" mass="13936">MIKEFKEFIARGNVIELAVGLVMGQAFTAIVTALVDSIIMPLIVALTGQANVEKLTMEIGSASIKYGAFLQAIINFFLISIALFIVVKVINTLTKKNKPAPEDTPVKAPTVEEYLAEIRDLLAEKAEK</sequence>
<dbReference type="InterPro" id="IPR036019">
    <property type="entry name" value="MscL_channel"/>
</dbReference>
<evidence type="ECO:0000256" key="8">
    <source>
        <dbReference type="ARBA" id="ARBA00023303"/>
    </source>
</evidence>
<name>A0A1I3Y8L6_9LACT</name>
<dbReference type="Pfam" id="PF01741">
    <property type="entry name" value="MscL"/>
    <property type="match status" value="1"/>
</dbReference>